<keyword evidence="3" id="KW-1185">Reference proteome</keyword>
<proteinExistence type="predicted"/>
<feature type="region of interest" description="Disordered" evidence="1">
    <location>
        <begin position="462"/>
        <end position="498"/>
    </location>
</feature>
<feature type="region of interest" description="Disordered" evidence="1">
    <location>
        <begin position="221"/>
        <end position="260"/>
    </location>
</feature>
<evidence type="ECO:0000313" key="2">
    <source>
        <dbReference type="EMBL" id="CAE1304427.1"/>
    </source>
</evidence>
<dbReference type="Proteomes" id="UP000597762">
    <property type="component" value="Unassembled WGS sequence"/>
</dbReference>
<dbReference type="AlphaFoldDB" id="A0A812DMB8"/>
<feature type="region of interest" description="Disordered" evidence="1">
    <location>
        <begin position="1023"/>
        <end position="1100"/>
    </location>
</feature>
<dbReference type="EMBL" id="CAHIKZ030003815">
    <property type="protein sequence ID" value="CAE1304427.1"/>
    <property type="molecule type" value="Genomic_DNA"/>
</dbReference>
<feature type="compositionally biased region" description="Basic and acidic residues" evidence="1">
    <location>
        <begin position="22"/>
        <end position="33"/>
    </location>
</feature>
<feature type="compositionally biased region" description="Gly residues" evidence="1">
    <location>
        <begin position="1064"/>
        <end position="1078"/>
    </location>
</feature>
<organism evidence="2 3">
    <name type="scientific">Acanthosepion pharaonis</name>
    <name type="common">Pharaoh cuttlefish</name>
    <name type="synonym">Sepia pharaonis</name>
    <dbReference type="NCBI Taxonomy" id="158019"/>
    <lineage>
        <taxon>Eukaryota</taxon>
        <taxon>Metazoa</taxon>
        <taxon>Spiralia</taxon>
        <taxon>Lophotrochozoa</taxon>
        <taxon>Mollusca</taxon>
        <taxon>Cephalopoda</taxon>
        <taxon>Coleoidea</taxon>
        <taxon>Decapodiformes</taxon>
        <taxon>Sepiida</taxon>
        <taxon>Sepiina</taxon>
        <taxon>Sepiidae</taxon>
        <taxon>Acanthosepion</taxon>
    </lineage>
</organism>
<feature type="compositionally biased region" description="Low complexity" evidence="1">
    <location>
        <begin position="875"/>
        <end position="896"/>
    </location>
</feature>
<evidence type="ECO:0000313" key="3">
    <source>
        <dbReference type="Proteomes" id="UP000597762"/>
    </source>
</evidence>
<feature type="compositionally biased region" description="Polar residues" evidence="1">
    <location>
        <begin position="979"/>
        <end position="991"/>
    </location>
</feature>
<reference evidence="2" key="1">
    <citation type="submission" date="2021-01" db="EMBL/GenBank/DDBJ databases">
        <authorList>
            <person name="Li R."/>
            <person name="Bekaert M."/>
        </authorList>
    </citation>
    <scope>NUCLEOTIDE SEQUENCE</scope>
    <source>
        <strain evidence="2">Farmed</strain>
    </source>
</reference>
<gene>
    <name evidence="2" type="ORF">SPHA_57023</name>
</gene>
<evidence type="ECO:0000256" key="1">
    <source>
        <dbReference type="SAM" id="MobiDB-lite"/>
    </source>
</evidence>
<feature type="compositionally biased region" description="Basic residues" evidence="1">
    <location>
        <begin position="1"/>
        <end position="10"/>
    </location>
</feature>
<comment type="caution">
    <text evidence="2">The sequence shown here is derived from an EMBL/GenBank/DDBJ whole genome shotgun (WGS) entry which is preliminary data.</text>
</comment>
<name>A0A812DMB8_ACAPH</name>
<feature type="compositionally biased region" description="Basic residues" evidence="1">
    <location>
        <begin position="248"/>
        <end position="260"/>
    </location>
</feature>
<feature type="compositionally biased region" description="Polar residues" evidence="1">
    <location>
        <begin position="1079"/>
        <end position="1091"/>
    </location>
</feature>
<feature type="region of interest" description="Disordered" evidence="1">
    <location>
        <begin position="1"/>
        <end position="49"/>
    </location>
</feature>
<feature type="region of interest" description="Disordered" evidence="1">
    <location>
        <begin position="875"/>
        <end position="900"/>
    </location>
</feature>
<protein>
    <submittedName>
        <fullName evidence="2">Uncharacterized protein</fullName>
    </submittedName>
</protein>
<feature type="compositionally biased region" description="Basic residues" evidence="1">
    <location>
        <begin position="488"/>
        <end position="498"/>
    </location>
</feature>
<sequence>MTRRPGHPVQHRAGCLASTARQGRDRARDERHSGRYSGTASSRARDSCGVVERQPLPVARRYGPPRPARFVIHGNPAAMDGAGNNARRSAARCASRASSFSSRPNSGTCRIAASSNTVPIAQPGSRALPAQAAIRIFPRVRQGPLVICAAPSAQRNSVGGHQQVHFGPLHRDGAAHANANAMFDHQLGEARAVDQDHALRQMADEKSIAGAKKEVVTNTPLVAPKPTGLPTKPCRSHGYRCGRDRGGPRRSRRPRRHRRCAQAQRGALMAAAIAHYDQQIDDRAFEKGRALLQHALEQLRLQRRMEDALRGRRSAPQAWPSRWRQLRRPMPRPAKPARPGIELREGGMGLQRLNRDRAAGWVASSALALFAGDETAAPVDAVAARAGVAGQHLLALRLGEAELIGDRRRRIRYARDACGGEAQHQQHQRLIVGNGHMFPSAQPRSCARPRFGLARRRVRRGCGRAARSPVRHSGPAAPARRETPWRGSRLRAGRAARARGRLRLQGDRRGRRLRLSGTISGFSCRRNRHRERHHATLADRREVRRLRTTVDEIGLSKLVGIMRHELGQKSGSLRRTRKTWFWWMQPGTSSRQTLRPSLSRSPPSFMRMSPSLSRKAVALFSRHGEPLNFVQPQPSSLYVRDAEVGNFNQRDTRRTLLADLNTAFERQRCRRERTGPQSLHRTAFPRSPVSRQIASKRAGQCCLTQFGHEGTVLTLPVCGRGGPSGNPASQRCDVVRPAEQINQPCSRISTPSGGSSDLSRQNDATVMSALHRGCQSSPVAIPVFRLCLLGVWPVPKSATSPLAPNDAIRLPRDRSLFRRLSHNRLFRLVPPVPRPAPDFLQRGHQMAFDRRRDVLRRVEAVLGLGAGVLSQPMSRLSPRASSAARSAAKRPVSPSSVRRRAATRIGAERRHEVLEVRALQQVSLAISGRASAHVVDPHRTVASSAGSASAERKMPVGSRRMVYGSQRCISIRRNALPRPSSNRTLSGTTTAARPPGRQRADDVLDEGQLIGRDAVGDGQVVARRRPARRAERRVAQDQVGALEPRLAAPLGDRVSPGPDDRGRSCGGAGSSAAGGGCQGTFSTPRNASRSWNACWGESSK</sequence>
<feature type="region of interest" description="Disordered" evidence="1">
    <location>
        <begin position="976"/>
        <end position="1000"/>
    </location>
</feature>
<accession>A0A812DMB8</accession>